<dbReference type="GO" id="GO:0000329">
    <property type="term" value="C:fungal-type vacuole membrane"/>
    <property type="evidence" value="ECO:0007669"/>
    <property type="project" value="InterPro"/>
</dbReference>
<dbReference type="EMBL" id="KQ965734">
    <property type="protein sequence ID" value="KXS20958.1"/>
    <property type="molecule type" value="Genomic_DNA"/>
</dbReference>
<protein>
    <recommendedName>
        <fullName evidence="4">Pre-rRNA processing protein</fullName>
    </recommendedName>
</protein>
<evidence type="ECO:0000313" key="3">
    <source>
        <dbReference type="Proteomes" id="UP000070544"/>
    </source>
</evidence>
<evidence type="ECO:0008006" key="4">
    <source>
        <dbReference type="Google" id="ProtNLM"/>
    </source>
</evidence>
<reference evidence="2 3" key="1">
    <citation type="journal article" date="2015" name="Genome Biol. Evol.">
        <title>Phylogenomic analyses indicate that early fungi evolved digesting cell walls of algal ancestors of land plants.</title>
        <authorList>
            <person name="Chang Y."/>
            <person name="Wang S."/>
            <person name="Sekimoto S."/>
            <person name="Aerts A.L."/>
            <person name="Choi C."/>
            <person name="Clum A."/>
            <person name="LaButti K.M."/>
            <person name="Lindquist E.A."/>
            <person name="Yee Ngan C."/>
            <person name="Ohm R.A."/>
            <person name="Salamov A.A."/>
            <person name="Grigoriev I.V."/>
            <person name="Spatafora J.W."/>
            <person name="Berbee M.L."/>
        </authorList>
    </citation>
    <scope>NUCLEOTIDE SEQUENCE [LARGE SCALE GENOMIC DNA]</scope>
    <source>
        <strain evidence="2 3">JEL478</strain>
    </source>
</reference>
<sequence length="1082" mass="112650">MSIRESESVANLADTAATVDGAGHSAAIGMAHGRYDSGKDFAGKDVADDYDEKPAPRRWSRQWFFATRARRLAICCLVMGVVIAAIMIPVAIFVIAPKIAQSLITGSTLQFISSDIMDPREDGFTLRVVGKIENTGFLPAHIVVPDPVQVSWQGQNMISLPLDPIDATPGVGATINSTVDAKILDATAFATFAKQMLLVESFDWRLQAMVSATALGITFNNLLLDKTVTLKGFNGLNNVTILSFDLPSSDPTAGIILNIRADLFNPSPIGVDMGDISFNVSLNGSTIGTSSAKGVTVKAGDNLLAMNGNIIPVTSALQGDTLTEMFNFFLAGQASSLLVIGTDVRPSNASKAPISWLRGAFVGLPLTVTLPAQNKIQVITGIDLNQFAISFDPANPWVPKMSSPGIVAHIQMPFTFPISIGRVNMNINMLSNTNATIATIGTGWIPATTQFNGTSGKMMVDLNQAPVNVPQNQQTAFGELMKTIFLGKGTVAVPVLVQSDAVASTAAGNITIAKLPYNNNLPLLGIQGLAAVPPSIDSLTISGGTDTYIDMVIVTKMTNPSNVQMMLNSDVNLDLAYNGQIVGNIVIPNMTLNVGPNTVTANARYFPQTPEARAAGAQLLTAFVNGDTSNTVIQGSTKSSPLTPLIPALSAVSLPVALPGMNIKPGLLTGIQTTTFSIAFDPANPWAPKMSSPNMVASLKLPFAVPITAKSASMAISMLSGTTTIATINTGSLPVTSAISGLTGTMSLDLNGATLNVPQAQQPAFAELMRSIFFGTGAVGIPVSVLADAVTVVAGGDITLTQVPFSTSLALQGLQGLAASPLAIQTFSITGGTPQYISITISVKMVNPSNVQLALNSDVTLNMVYQNQVLGTVTIPNMSLNIGDNTVSASARYSPQTPQAAAVGSQLLTAFVGGTDTVVQVQGSTTATPLGPLIPSLSALTLSTTFPSIKTPLMTQARFALTLTTLFDNIAHANFDASNPTGAPLTITHVTAQLFQGTNQLGTMDADTNIVVPAGGSVTSSTVNLKIQISIPAIQAIFSALGNNLKANVVASRLSVKVGDYGPIDLTYTQNDVPTSFVLTGL</sequence>
<keyword evidence="3" id="KW-1185">Reference proteome</keyword>
<dbReference type="PANTHER" id="PTHR35895">
    <property type="entry name" value="CHROMOSOME 16, WHOLE GENOME SHOTGUN SEQUENCE"/>
    <property type="match status" value="1"/>
</dbReference>
<dbReference type="Pfam" id="PF12505">
    <property type="entry name" value="DUF3712"/>
    <property type="match status" value="2"/>
</dbReference>
<feature type="transmembrane region" description="Helical" evidence="1">
    <location>
        <begin position="72"/>
        <end position="96"/>
    </location>
</feature>
<dbReference type="PANTHER" id="PTHR35895:SF1">
    <property type="entry name" value="LIPID-BINDING SERUM GLYCOPROTEIN C-TERMINAL DOMAIN-CONTAINING PROTEIN"/>
    <property type="match status" value="1"/>
</dbReference>
<keyword evidence="1" id="KW-0472">Membrane</keyword>
<keyword evidence="1" id="KW-1133">Transmembrane helix</keyword>
<keyword evidence="1" id="KW-0812">Transmembrane</keyword>
<dbReference type="OrthoDB" id="10039566at2759"/>
<proteinExistence type="predicted"/>
<accession>A0A139AW55</accession>
<organism evidence="2 3">
    <name type="scientific">Gonapodya prolifera (strain JEL478)</name>
    <name type="common">Monoblepharis prolifera</name>
    <dbReference type="NCBI Taxonomy" id="1344416"/>
    <lineage>
        <taxon>Eukaryota</taxon>
        <taxon>Fungi</taxon>
        <taxon>Fungi incertae sedis</taxon>
        <taxon>Chytridiomycota</taxon>
        <taxon>Chytridiomycota incertae sedis</taxon>
        <taxon>Monoblepharidomycetes</taxon>
        <taxon>Monoblepharidales</taxon>
        <taxon>Gonapodyaceae</taxon>
        <taxon>Gonapodya</taxon>
    </lineage>
</organism>
<dbReference type="AlphaFoldDB" id="A0A139AW55"/>
<dbReference type="InterPro" id="IPR046368">
    <property type="entry name" value="Tag1"/>
</dbReference>
<dbReference type="STRING" id="1344416.A0A139AW55"/>
<name>A0A139AW55_GONPJ</name>
<dbReference type="InterPro" id="IPR022185">
    <property type="entry name" value="DUF3712"/>
</dbReference>
<gene>
    <name evidence="2" type="ORF">M427DRAFT_41124</name>
</gene>
<evidence type="ECO:0000313" key="2">
    <source>
        <dbReference type="EMBL" id="KXS20958.1"/>
    </source>
</evidence>
<evidence type="ECO:0000256" key="1">
    <source>
        <dbReference type="SAM" id="Phobius"/>
    </source>
</evidence>
<dbReference type="Proteomes" id="UP000070544">
    <property type="component" value="Unassembled WGS sequence"/>
</dbReference>